<evidence type="ECO:0000313" key="3">
    <source>
        <dbReference type="Proteomes" id="UP000078512"/>
    </source>
</evidence>
<organism evidence="2 3">
    <name type="scientific">Linnemannia elongata AG-77</name>
    <dbReference type="NCBI Taxonomy" id="1314771"/>
    <lineage>
        <taxon>Eukaryota</taxon>
        <taxon>Fungi</taxon>
        <taxon>Fungi incertae sedis</taxon>
        <taxon>Mucoromycota</taxon>
        <taxon>Mortierellomycotina</taxon>
        <taxon>Mortierellomycetes</taxon>
        <taxon>Mortierellales</taxon>
        <taxon>Mortierellaceae</taxon>
        <taxon>Linnemannia</taxon>
    </lineage>
</organism>
<evidence type="ECO:0000313" key="2">
    <source>
        <dbReference type="EMBL" id="OAQ23085.1"/>
    </source>
</evidence>
<accession>A0A197JD96</accession>
<reference evidence="2 3" key="1">
    <citation type="submission" date="2016-05" db="EMBL/GenBank/DDBJ databases">
        <title>Genome sequencing reveals origins of a unique bacterial endosymbiosis in the earliest lineages of terrestrial Fungi.</title>
        <authorList>
            <consortium name="DOE Joint Genome Institute"/>
            <person name="Uehling J."/>
            <person name="Gryganskyi A."/>
            <person name="Hameed K."/>
            <person name="Tschaplinski T."/>
            <person name="Misztal P."/>
            <person name="Wu S."/>
            <person name="Desiro A."/>
            <person name="Vande Pol N."/>
            <person name="Du Z.-Y."/>
            <person name="Zienkiewicz A."/>
            <person name="Zienkiewicz K."/>
            <person name="Morin E."/>
            <person name="Tisserant E."/>
            <person name="Splivallo R."/>
            <person name="Hainaut M."/>
            <person name="Henrissat B."/>
            <person name="Ohm R."/>
            <person name="Kuo A."/>
            <person name="Yan J."/>
            <person name="Lipzen A."/>
            <person name="Nolan M."/>
            <person name="Labutti K."/>
            <person name="Barry K."/>
            <person name="Goldstein A."/>
            <person name="Labbe J."/>
            <person name="Schadt C."/>
            <person name="Tuskan G."/>
            <person name="Grigoriev I."/>
            <person name="Martin F."/>
            <person name="Vilgalys R."/>
            <person name="Bonito G."/>
        </authorList>
    </citation>
    <scope>NUCLEOTIDE SEQUENCE [LARGE SCALE GENOMIC DNA]</scope>
    <source>
        <strain evidence="2 3">AG-77</strain>
    </source>
</reference>
<dbReference type="Proteomes" id="UP000078512">
    <property type="component" value="Unassembled WGS sequence"/>
</dbReference>
<protein>
    <submittedName>
        <fullName evidence="2">Uncharacterized protein</fullName>
    </submittedName>
</protein>
<proteinExistence type="predicted"/>
<keyword evidence="3" id="KW-1185">Reference proteome</keyword>
<dbReference type="AlphaFoldDB" id="A0A197JD96"/>
<dbReference type="EMBL" id="KV442130">
    <property type="protein sequence ID" value="OAQ23085.1"/>
    <property type="molecule type" value="Genomic_DNA"/>
</dbReference>
<sequence>MSILCDTCCRLSHYIAHTNRLFSYLLCFVLLYVRSYADRRQQQTSNWVHAVEYGAHPS</sequence>
<keyword evidence="1" id="KW-0472">Membrane</keyword>
<name>A0A197JD96_9FUNG</name>
<keyword evidence="1" id="KW-0812">Transmembrane</keyword>
<keyword evidence="1" id="KW-1133">Transmembrane helix</keyword>
<feature type="transmembrane region" description="Helical" evidence="1">
    <location>
        <begin position="21"/>
        <end position="37"/>
    </location>
</feature>
<evidence type="ECO:0000256" key="1">
    <source>
        <dbReference type="SAM" id="Phobius"/>
    </source>
</evidence>
<gene>
    <name evidence="2" type="ORF">K457DRAFT_143001</name>
</gene>